<evidence type="ECO:0000256" key="3">
    <source>
        <dbReference type="ARBA" id="ARBA00022989"/>
    </source>
</evidence>
<comment type="caution">
    <text evidence="7">The sequence shown here is derived from an EMBL/GenBank/DDBJ whole genome shotgun (WGS) entry which is preliminary data.</text>
</comment>
<dbReference type="AlphaFoldDB" id="A0A4Y4DI01"/>
<dbReference type="RefSeq" id="WP_141361469.1">
    <property type="nucleotide sequence ID" value="NZ_BAAAJL010000003.1"/>
</dbReference>
<evidence type="ECO:0000259" key="6">
    <source>
        <dbReference type="Pfam" id="PF12698"/>
    </source>
</evidence>
<dbReference type="OrthoDB" id="63188at2"/>
<evidence type="ECO:0000256" key="2">
    <source>
        <dbReference type="ARBA" id="ARBA00022692"/>
    </source>
</evidence>
<evidence type="ECO:0000313" key="8">
    <source>
        <dbReference type="Proteomes" id="UP000316612"/>
    </source>
</evidence>
<accession>A0A4Y4DI01</accession>
<feature type="transmembrane region" description="Helical" evidence="5">
    <location>
        <begin position="163"/>
        <end position="183"/>
    </location>
</feature>
<keyword evidence="2 5" id="KW-0812">Transmembrane</keyword>
<protein>
    <recommendedName>
        <fullName evidence="6">ABC-2 type transporter transmembrane domain-containing protein</fullName>
    </recommendedName>
</protein>
<feature type="transmembrane region" description="Helical" evidence="5">
    <location>
        <begin position="95"/>
        <end position="118"/>
    </location>
</feature>
<dbReference type="Pfam" id="PF12698">
    <property type="entry name" value="ABC2_membrane_3"/>
    <property type="match status" value="1"/>
</dbReference>
<reference evidence="7 8" key="1">
    <citation type="submission" date="2019-06" db="EMBL/GenBank/DDBJ databases">
        <title>Whole genome shotgun sequence of Glutamicibacter uratoxydans NBRC 15515.</title>
        <authorList>
            <person name="Hosoyama A."/>
            <person name="Uohara A."/>
            <person name="Ohji S."/>
            <person name="Ichikawa N."/>
        </authorList>
    </citation>
    <scope>NUCLEOTIDE SEQUENCE [LARGE SCALE GENOMIC DNA]</scope>
    <source>
        <strain evidence="7 8">NBRC 15515</strain>
    </source>
</reference>
<keyword evidence="8" id="KW-1185">Reference proteome</keyword>
<dbReference type="GO" id="GO:0016020">
    <property type="term" value="C:membrane"/>
    <property type="evidence" value="ECO:0007669"/>
    <property type="project" value="UniProtKB-SubCell"/>
</dbReference>
<keyword evidence="4 5" id="KW-0472">Membrane</keyword>
<evidence type="ECO:0000313" key="7">
    <source>
        <dbReference type="EMBL" id="GED04889.1"/>
    </source>
</evidence>
<evidence type="ECO:0000256" key="4">
    <source>
        <dbReference type="ARBA" id="ARBA00023136"/>
    </source>
</evidence>
<dbReference type="Proteomes" id="UP000316612">
    <property type="component" value="Unassembled WGS sequence"/>
</dbReference>
<feature type="transmembrane region" description="Helical" evidence="5">
    <location>
        <begin position="130"/>
        <end position="151"/>
    </location>
</feature>
<dbReference type="InterPro" id="IPR013525">
    <property type="entry name" value="ABC2_TM"/>
</dbReference>
<comment type="subcellular location">
    <subcellularLocation>
        <location evidence="1">Membrane</location>
        <topology evidence="1">Multi-pass membrane protein</topology>
    </subcellularLocation>
</comment>
<proteinExistence type="predicted"/>
<gene>
    <name evidence="7" type="ORF">AUR04nite_04210</name>
</gene>
<evidence type="ECO:0000256" key="5">
    <source>
        <dbReference type="SAM" id="Phobius"/>
    </source>
</evidence>
<feature type="transmembrane region" description="Helical" evidence="5">
    <location>
        <begin position="222"/>
        <end position="244"/>
    </location>
</feature>
<feature type="transmembrane region" description="Helical" evidence="5">
    <location>
        <begin position="20"/>
        <end position="40"/>
    </location>
</feature>
<feature type="domain" description="ABC-2 type transporter transmembrane" evidence="6">
    <location>
        <begin position="48"/>
        <end position="241"/>
    </location>
</feature>
<keyword evidence="3 5" id="KW-1133">Transmembrane helix</keyword>
<name>A0A4Y4DI01_GLUUR</name>
<feature type="transmembrane region" description="Helical" evidence="5">
    <location>
        <begin position="52"/>
        <end position="74"/>
    </location>
</feature>
<dbReference type="GO" id="GO:0140359">
    <property type="term" value="F:ABC-type transporter activity"/>
    <property type="evidence" value="ECO:0007669"/>
    <property type="project" value="InterPro"/>
</dbReference>
<sequence>MIATYIRVEFARHIRDGYNLIFALLLPAAMYFLFGNIPSYTEFDLGSGNVKFYLMVSMAAYGAAVSTVAIAGTVATETMQGWGRQIALTKMPPAAFVTSKMIVAATVAAASAALVFALGSATGARVTEGWIWSVSYLIILAGAMIFACYGIGVGMVFKSESALGLASGLMVFFAFFGNVFMPLEGGMLDAARFTPMYGYVALARYPLLKDIPAGYDMAPDALWIPVANLVAWALIFAVFAVVAIRKAKARQ</sequence>
<dbReference type="EMBL" id="BJNY01000002">
    <property type="protein sequence ID" value="GED04889.1"/>
    <property type="molecule type" value="Genomic_DNA"/>
</dbReference>
<organism evidence="7 8">
    <name type="scientific">Glutamicibacter uratoxydans</name>
    <name type="common">Arthrobacter uratoxydans</name>
    <dbReference type="NCBI Taxonomy" id="43667"/>
    <lineage>
        <taxon>Bacteria</taxon>
        <taxon>Bacillati</taxon>
        <taxon>Actinomycetota</taxon>
        <taxon>Actinomycetes</taxon>
        <taxon>Micrococcales</taxon>
        <taxon>Micrococcaceae</taxon>
        <taxon>Glutamicibacter</taxon>
    </lineage>
</organism>
<evidence type="ECO:0000256" key="1">
    <source>
        <dbReference type="ARBA" id="ARBA00004141"/>
    </source>
</evidence>